<dbReference type="RefSeq" id="WP_307685703.1">
    <property type="nucleotide sequence ID" value="NZ_JAUSRD010000009.1"/>
</dbReference>
<organism evidence="4 5">
    <name type="scientific">Variovorax boronicumulans</name>
    <dbReference type="NCBI Taxonomy" id="436515"/>
    <lineage>
        <taxon>Bacteria</taxon>
        <taxon>Pseudomonadati</taxon>
        <taxon>Pseudomonadota</taxon>
        <taxon>Betaproteobacteria</taxon>
        <taxon>Burkholderiales</taxon>
        <taxon>Comamonadaceae</taxon>
        <taxon>Variovorax</taxon>
    </lineage>
</organism>
<dbReference type="GO" id="GO:0009289">
    <property type="term" value="C:pilus"/>
    <property type="evidence" value="ECO:0007669"/>
    <property type="project" value="InterPro"/>
</dbReference>
<evidence type="ECO:0000256" key="1">
    <source>
        <dbReference type="ARBA" id="ARBA00022729"/>
    </source>
</evidence>
<comment type="caution">
    <text evidence="4">The sequence shown here is derived from an EMBL/GenBank/DDBJ whole genome shotgun (WGS) entry which is preliminary data.</text>
</comment>
<dbReference type="PANTHER" id="PTHR33420">
    <property type="entry name" value="FIMBRIAL SUBUNIT ELFA-RELATED"/>
    <property type="match status" value="1"/>
</dbReference>
<evidence type="ECO:0000313" key="5">
    <source>
        <dbReference type="Proteomes" id="UP001242045"/>
    </source>
</evidence>
<reference evidence="4" key="1">
    <citation type="submission" date="2023-07" db="EMBL/GenBank/DDBJ databases">
        <title>Sorghum-associated microbial communities from plants grown in Nebraska, USA.</title>
        <authorList>
            <person name="Schachtman D."/>
        </authorList>
    </citation>
    <scope>NUCLEOTIDE SEQUENCE</scope>
    <source>
        <strain evidence="4">DS3754</strain>
    </source>
</reference>
<dbReference type="Gene3D" id="2.60.40.1090">
    <property type="entry name" value="Fimbrial-type adhesion domain"/>
    <property type="match status" value="1"/>
</dbReference>
<name>A0AAW8D3W8_9BURK</name>
<evidence type="ECO:0000259" key="3">
    <source>
        <dbReference type="Pfam" id="PF22003"/>
    </source>
</evidence>
<dbReference type="InterPro" id="IPR008966">
    <property type="entry name" value="Adhesion_dom_sf"/>
</dbReference>
<keyword evidence="1" id="KW-0732">Signal</keyword>
<dbReference type="GO" id="GO:0043709">
    <property type="term" value="P:cell adhesion involved in single-species biofilm formation"/>
    <property type="evidence" value="ECO:0007669"/>
    <property type="project" value="TreeGrafter"/>
</dbReference>
<feature type="domain" description="MrkD-like receptor binding" evidence="3">
    <location>
        <begin position="51"/>
        <end position="195"/>
    </location>
</feature>
<dbReference type="InterPro" id="IPR036937">
    <property type="entry name" value="Adhesion_dom_fimbrial_sf"/>
</dbReference>
<sequence>MNPNNLSSMAKALARRKLSVMPLVLGMGLLLGASGAGAACFVVPNYVPKNISMDMGRVIIPNDTAVGAVFKTQRFIIPVNGASEAASNCVNGGSAIGRILQGDAVPGRENVFTTQVPGVGIRFSREISQLGQTFYPHTLTFTGNVNPTIFSPSFFTVELMKIAATTGNGPLAQGTYTTYTRDGDGSVIINSFLSGLGITIITPSCSVDAGSKNIPVEFGKVPQNNFKGRGTTTGDRNFNIRLNCKAGQNAENTVLLRMEAQQDPSNEQGVLRVTQLGTATAGGVGIQVIDGKNVPVRFGDEVEVGPSKEGDYVLPYTARYYQTGDRVTPGRANGIATFTIAYK</sequence>
<dbReference type="Pfam" id="PF00419">
    <property type="entry name" value="Fimbrial"/>
    <property type="match status" value="1"/>
</dbReference>
<dbReference type="SUPFAM" id="SSF49401">
    <property type="entry name" value="Bacterial adhesins"/>
    <property type="match status" value="1"/>
</dbReference>
<dbReference type="PANTHER" id="PTHR33420:SF3">
    <property type="entry name" value="FIMBRIAL SUBUNIT ELFA"/>
    <property type="match status" value="1"/>
</dbReference>
<dbReference type="InterPro" id="IPR050263">
    <property type="entry name" value="Bact_Fimbrial_Adh_Pro"/>
</dbReference>
<proteinExistence type="predicted"/>
<dbReference type="Pfam" id="PF22003">
    <property type="entry name" value="MrkDrd"/>
    <property type="match status" value="1"/>
</dbReference>
<dbReference type="Proteomes" id="UP001242045">
    <property type="component" value="Unassembled WGS sequence"/>
</dbReference>
<protein>
    <submittedName>
        <fullName evidence="4">Type 1 fimbria pilin</fullName>
    </submittedName>
</protein>
<dbReference type="InterPro" id="IPR054160">
    <property type="entry name" value="MrkD_recept-bd"/>
</dbReference>
<dbReference type="Gene3D" id="2.60.40.3310">
    <property type="match status" value="1"/>
</dbReference>
<evidence type="ECO:0000313" key="4">
    <source>
        <dbReference type="EMBL" id="MDP9894687.1"/>
    </source>
</evidence>
<accession>A0AAW8D3W8</accession>
<dbReference type="AlphaFoldDB" id="A0AAW8D3W8"/>
<evidence type="ECO:0000259" key="2">
    <source>
        <dbReference type="Pfam" id="PF00419"/>
    </source>
</evidence>
<gene>
    <name evidence="4" type="ORF">J2W31_003811</name>
</gene>
<dbReference type="EMBL" id="JAUSRD010000009">
    <property type="protein sequence ID" value="MDP9894687.1"/>
    <property type="molecule type" value="Genomic_DNA"/>
</dbReference>
<dbReference type="InterPro" id="IPR000259">
    <property type="entry name" value="Adhesion_dom_fimbrial"/>
</dbReference>
<feature type="domain" description="Fimbrial-type adhesion" evidence="2">
    <location>
        <begin position="199"/>
        <end position="343"/>
    </location>
</feature>